<feature type="transmembrane region" description="Helical" evidence="13">
    <location>
        <begin position="435"/>
        <end position="456"/>
    </location>
</feature>
<protein>
    <recommendedName>
        <fullName evidence="3 13">Membrane protein insertase YidC</fullName>
    </recommendedName>
    <alternativeName>
        <fullName evidence="12 13">Foldase YidC</fullName>
    </alternativeName>
    <alternativeName>
        <fullName evidence="13">Membrane protein YidC</fullName>
    </alternativeName>
    <alternativeName>
        <fullName evidence="11 13">membrane integrase YidC</fullName>
    </alternativeName>
</protein>
<dbReference type="NCBIfam" id="TIGR03592">
    <property type="entry name" value="yidC_oxa1_cterm"/>
    <property type="match status" value="1"/>
</dbReference>
<evidence type="ECO:0000259" key="14">
    <source>
        <dbReference type="Pfam" id="PF02096"/>
    </source>
</evidence>
<feature type="transmembrane region" description="Helical" evidence="13">
    <location>
        <begin position="349"/>
        <end position="369"/>
    </location>
</feature>
<evidence type="ECO:0000313" key="16">
    <source>
        <dbReference type="EMBL" id="QRE05161.1"/>
    </source>
</evidence>
<evidence type="ECO:0000256" key="11">
    <source>
        <dbReference type="ARBA" id="ARBA00033245"/>
    </source>
</evidence>
<feature type="domain" description="Membrane insertase YidC N-terminal" evidence="15">
    <location>
        <begin position="95"/>
        <end position="365"/>
    </location>
</feature>
<accession>A0A8G2LAU1</accession>
<evidence type="ECO:0000256" key="1">
    <source>
        <dbReference type="ARBA" id="ARBA00004429"/>
    </source>
</evidence>
<dbReference type="InterPro" id="IPR019998">
    <property type="entry name" value="Membr_insert_YidC"/>
</dbReference>
<evidence type="ECO:0000256" key="9">
    <source>
        <dbReference type="ARBA" id="ARBA00023136"/>
    </source>
</evidence>
<evidence type="ECO:0000256" key="4">
    <source>
        <dbReference type="ARBA" id="ARBA00022448"/>
    </source>
</evidence>
<dbReference type="CDD" id="cd19961">
    <property type="entry name" value="EcYidC-like_peri"/>
    <property type="match status" value="1"/>
</dbReference>
<dbReference type="NCBIfam" id="NF002359">
    <property type="entry name" value="PRK01318.2-6"/>
    <property type="match status" value="1"/>
</dbReference>
<evidence type="ECO:0000256" key="8">
    <source>
        <dbReference type="ARBA" id="ARBA00022989"/>
    </source>
</evidence>
<dbReference type="NCBIfam" id="TIGR03593">
    <property type="entry name" value="yidC_nterm"/>
    <property type="match status" value="1"/>
</dbReference>
<evidence type="ECO:0000256" key="7">
    <source>
        <dbReference type="ARBA" id="ARBA00022927"/>
    </source>
</evidence>
<comment type="subcellular location">
    <subcellularLocation>
        <location evidence="1">Cell inner membrane</location>
        <topology evidence="1">Multi-pass membrane protein</topology>
    </subcellularLocation>
    <subcellularLocation>
        <location evidence="13">Cell membrane</location>
        <topology evidence="13">Multi-pass membrane protein</topology>
    </subcellularLocation>
</comment>
<dbReference type="Proteomes" id="UP000596329">
    <property type="component" value="Chromosome"/>
</dbReference>
<comment type="function">
    <text evidence="13">Required for the insertion and/or proper folding and/or complex formation of integral membrane proteins into the membrane. Involved in integration of membrane proteins that insert both dependently and independently of the Sec translocase complex, as well as at least some lipoproteins. Aids folding of multispanning membrane proteins.</text>
</comment>
<dbReference type="InterPro" id="IPR028053">
    <property type="entry name" value="Membr_insert_YidC_N"/>
</dbReference>
<evidence type="ECO:0000256" key="2">
    <source>
        <dbReference type="ARBA" id="ARBA00010527"/>
    </source>
</evidence>
<dbReference type="HAMAP" id="MF_01810">
    <property type="entry name" value="YidC_type1"/>
    <property type="match status" value="1"/>
</dbReference>
<dbReference type="Pfam" id="PF02096">
    <property type="entry name" value="60KD_IMP"/>
    <property type="match status" value="1"/>
</dbReference>
<comment type="similarity">
    <text evidence="2 13">Belongs to the OXA1/ALB3/YidC family. Type 1 subfamily.</text>
</comment>
<dbReference type="GO" id="GO:0032977">
    <property type="term" value="F:membrane insertase activity"/>
    <property type="evidence" value="ECO:0007669"/>
    <property type="project" value="InterPro"/>
</dbReference>
<dbReference type="InterPro" id="IPR038221">
    <property type="entry name" value="YidC_periplasmic_sf"/>
</dbReference>
<evidence type="ECO:0000259" key="15">
    <source>
        <dbReference type="Pfam" id="PF14849"/>
    </source>
</evidence>
<keyword evidence="4 13" id="KW-0813">Transport</keyword>
<dbReference type="InterPro" id="IPR047196">
    <property type="entry name" value="YidC_ALB_C"/>
</dbReference>
<evidence type="ECO:0000256" key="6">
    <source>
        <dbReference type="ARBA" id="ARBA00022692"/>
    </source>
</evidence>
<keyword evidence="7 13" id="KW-0653">Protein transport</keyword>
<keyword evidence="5 13" id="KW-1003">Cell membrane</keyword>
<keyword evidence="9 13" id="KW-0472">Membrane</keyword>
<gene>
    <name evidence="13 16" type="primary">yidC</name>
    <name evidence="16" type="ORF">H0H26_06125</name>
</gene>
<keyword evidence="8 13" id="KW-1133">Transmembrane helix</keyword>
<reference evidence="16 17" key="1">
    <citation type="submission" date="2020-07" db="EMBL/GenBank/DDBJ databases">
        <title>Genomic characterization of Flavobacterium psychrophilum strains.</title>
        <authorList>
            <person name="Castillo D."/>
            <person name="Jorgensen J."/>
            <person name="Middelboe M."/>
        </authorList>
    </citation>
    <scope>NUCLEOTIDE SEQUENCE [LARGE SCALE GENOMIC DNA]</scope>
    <source>
        <strain evidence="16 17">FPS-R7</strain>
    </source>
</reference>
<dbReference type="GO" id="GO:0015031">
    <property type="term" value="P:protein transport"/>
    <property type="evidence" value="ECO:0007669"/>
    <property type="project" value="UniProtKB-KW"/>
</dbReference>
<comment type="subunit">
    <text evidence="13">Interacts with the Sec translocase complex via SecD. Specifically interacts with transmembrane segments of nascent integral membrane proteins during membrane integration.</text>
</comment>
<dbReference type="AlphaFoldDB" id="A0A8G2LAU1"/>
<dbReference type="RefSeq" id="WP_086440677.1">
    <property type="nucleotide sequence ID" value="NZ_CP059075.1"/>
</dbReference>
<dbReference type="NCBIfam" id="NF002356">
    <property type="entry name" value="PRK01318.2-3"/>
    <property type="match status" value="1"/>
</dbReference>
<keyword evidence="10 13" id="KW-0143">Chaperone</keyword>
<feature type="domain" description="Membrane insertase YidC/Oxa/ALB C-terminal" evidence="14">
    <location>
        <begin position="379"/>
        <end position="586"/>
    </location>
</feature>
<dbReference type="Pfam" id="PF14849">
    <property type="entry name" value="YidC_periplas"/>
    <property type="match status" value="1"/>
</dbReference>
<name>A0A8G2LAU1_FLAPS</name>
<dbReference type="PRINTS" id="PR00701">
    <property type="entry name" value="60KDINNERMP"/>
</dbReference>
<evidence type="ECO:0000256" key="5">
    <source>
        <dbReference type="ARBA" id="ARBA00022475"/>
    </source>
</evidence>
<dbReference type="Gene3D" id="2.70.98.90">
    <property type="match status" value="1"/>
</dbReference>
<organism evidence="16 17">
    <name type="scientific">Flavobacterium psychrophilum</name>
    <dbReference type="NCBI Taxonomy" id="96345"/>
    <lineage>
        <taxon>Bacteria</taxon>
        <taxon>Pseudomonadati</taxon>
        <taxon>Bacteroidota</taxon>
        <taxon>Flavobacteriia</taxon>
        <taxon>Flavobacteriales</taxon>
        <taxon>Flavobacteriaceae</taxon>
        <taxon>Flavobacterium</taxon>
    </lineage>
</organism>
<evidence type="ECO:0000256" key="3">
    <source>
        <dbReference type="ARBA" id="ARBA00015325"/>
    </source>
</evidence>
<dbReference type="GO" id="GO:0051205">
    <property type="term" value="P:protein insertion into membrane"/>
    <property type="evidence" value="ECO:0007669"/>
    <property type="project" value="TreeGrafter"/>
</dbReference>
<dbReference type="EMBL" id="CP059075">
    <property type="protein sequence ID" value="QRE05161.1"/>
    <property type="molecule type" value="Genomic_DNA"/>
</dbReference>
<evidence type="ECO:0000256" key="12">
    <source>
        <dbReference type="ARBA" id="ARBA00033342"/>
    </source>
</evidence>
<dbReference type="PANTHER" id="PTHR12428:SF65">
    <property type="entry name" value="CYTOCHROME C OXIDASE ASSEMBLY PROTEIN COX18, MITOCHONDRIAL"/>
    <property type="match status" value="1"/>
</dbReference>
<feature type="transmembrane region" description="Helical" evidence="13">
    <location>
        <begin position="375"/>
        <end position="398"/>
    </location>
</feature>
<feature type="transmembrane region" description="Helical" evidence="13">
    <location>
        <begin position="6"/>
        <end position="26"/>
    </location>
</feature>
<feature type="transmembrane region" description="Helical" evidence="13">
    <location>
        <begin position="543"/>
        <end position="560"/>
    </location>
</feature>
<dbReference type="InterPro" id="IPR028055">
    <property type="entry name" value="YidC/Oxa/ALB_C"/>
</dbReference>
<sequence>MEKKKLDLNSIIGFVLIFGIMMWIMYQNKPTQAEIDKKAKQELTEKTKSEANQVAKNSQKTILPTDSVQVAKMKATLGSFAYSATLPSAKSEFTTLENELLVLKIANKGGYIAEATLKNFKQISKDSGKLVQLIKDNNAGLNITLQTQDNRTLNTKDLFFEPTLTKVGTNQILSMKLKAGANQFLEYKYVLKPNDYMLDFDVHSQGLASVLNTTKPADLEWDLKSYRSEKSISNENRFTDIRYEYEDGKHNNVGQGKDKEETLDKVTYVAFKQHFFSSILLTNTPFEKAKLYSSNVVDEEKGDTIYTKHFKANVPLAFNNGEVDYKMNWYYGPSDYKLLKDYHKNLEKIIPLGWGIFGWINMFIFMPLFGFLSSYISLGIAIIVFTVIIKIAMSPITYKSFLSQAKMKVLRPEINELNEKFSKDPMKKQQETMKLYNKAGVNPMAGCVPALIQIPFMYASFQFFPSAIELRQKGFLWSQDLSSFDTVLSWKQHIPIISSVYGNHVSLFALLAAIAIFFYTKMTAGDQQMQAPQQEGMPDMAKIMKMMLYISPIMMLIFFNNYGSGLSLYTLISNVITIGIMFVIKRYIVDNDKIHAQIQENKLKEPKKKGKFQQKLQEVMEQAEAQKAKDKNK</sequence>
<evidence type="ECO:0000256" key="10">
    <source>
        <dbReference type="ARBA" id="ARBA00023186"/>
    </source>
</evidence>
<evidence type="ECO:0000313" key="17">
    <source>
        <dbReference type="Proteomes" id="UP000596329"/>
    </source>
</evidence>
<keyword evidence="6 13" id="KW-0812">Transmembrane</keyword>
<feature type="transmembrane region" description="Helical" evidence="13">
    <location>
        <begin position="566"/>
        <end position="584"/>
    </location>
</feature>
<dbReference type="PANTHER" id="PTHR12428">
    <property type="entry name" value="OXA1"/>
    <property type="match status" value="1"/>
</dbReference>
<dbReference type="GO" id="GO:0005886">
    <property type="term" value="C:plasma membrane"/>
    <property type="evidence" value="ECO:0007669"/>
    <property type="project" value="UniProtKB-SubCell"/>
</dbReference>
<dbReference type="CDD" id="cd20070">
    <property type="entry name" value="5TM_YidC_Alb3"/>
    <property type="match status" value="1"/>
</dbReference>
<dbReference type="InterPro" id="IPR001708">
    <property type="entry name" value="YidC/ALB3/OXA1/COX18"/>
</dbReference>
<proteinExistence type="inferred from homology"/>
<feature type="transmembrane region" description="Helical" evidence="13">
    <location>
        <begin position="505"/>
        <end position="522"/>
    </location>
</feature>
<evidence type="ECO:0000256" key="13">
    <source>
        <dbReference type="HAMAP-Rule" id="MF_01810"/>
    </source>
</evidence>